<dbReference type="RefSeq" id="WP_147431303.1">
    <property type="nucleotide sequence ID" value="NZ_RBXP01000014.1"/>
</dbReference>
<evidence type="ECO:0000313" key="2">
    <source>
        <dbReference type="EMBL" id="RKT58792.1"/>
    </source>
</evidence>
<keyword evidence="3" id="KW-1185">Reference proteome</keyword>
<feature type="transmembrane region" description="Helical" evidence="1">
    <location>
        <begin position="143"/>
        <end position="165"/>
    </location>
</feature>
<evidence type="ECO:0000313" key="3">
    <source>
        <dbReference type="Proteomes" id="UP000270626"/>
    </source>
</evidence>
<feature type="transmembrane region" description="Helical" evidence="1">
    <location>
        <begin position="171"/>
        <end position="190"/>
    </location>
</feature>
<protein>
    <submittedName>
        <fullName evidence="2">Uncharacterized protein</fullName>
    </submittedName>
</protein>
<reference evidence="2 3" key="1">
    <citation type="submission" date="2018-10" db="EMBL/GenBank/DDBJ databases">
        <title>Genomic Encyclopedia of Type Strains, Phase IV (KMG-IV): sequencing the most valuable type-strain genomes for metagenomic binning, comparative biology and taxonomic classification.</title>
        <authorList>
            <person name="Goeker M."/>
        </authorList>
    </citation>
    <scope>NUCLEOTIDE SEQUENCE [LARGE SCALE GENOMIC DNA]</scope>
    <source>
        <strain evidence="2 3">DSM 23841</strain>
    </source>
</reference>
<evidence type="ECO:0000256" key="1">
    <source>
        <dbReference type="SAM" id="Phobius"/>
    </source>
</evidence>
<keyword evidence="1" id="KW-0812">Transmembrane</keyword>
<keyword evidence="1" id="KW-1133">Transmembrane helix</keyword>
<organism evidence="2 3">
    <name type="scientific">Azonexus fungiphilus</name>
    <dbReference type="NCBI Taxonomy" id="146940"/>
    <lineage>
        <taxon>Bacteria</taxon>
        <taxon>Pseudomonadati</taxon>
        <taxon>Pseudomonadota</taxon>
        <taxon>Betaproteobacteria</taxon>
        <taxon>Rhodocyclales</taxon>
        <taxon>Azonexaceae</taxon>
        <taxon>Azonexus</taxon>
    </lineage>
</organism>
<dbReference type="AlphaFoldDB" id="A0A495WAU7"/>
<name>A0A495WAU7_9RHOO</name>
<accession>A0A495WAU7</accession>
<sequence length="221" mass="24590">MLFMNALDEGLGSSSNGKKVRSMDCSNEKSEVRFRNALAALRGVIETDIGDDAETSVEMFRKALLTAEIRAAMQLDVHTKGSWSSIRRLFREARAVDAVIACLEKTGRFDNKQILRIRRVKLFKETSAGEIVIRPQPIREPVATSWVSLLSMFVGGWVSWVWFAAEGTPNLIVSSFVLGTTLGALAGKVLDYSFRFAAIRKQVLEVAPWMKEGVCLKLSCR</sequence>
<keyword evidence="1" id="KW-0472">Membrane</keyword>
<dbReference type="Proteomes" id="UP000270626">
    <property type="component" value="Unassembled WGS sequence"/>
</dbReference>
<gene>
    <name evidence="2" type="ORF">DFR40_1820</name>
</gene>
<dbReference type="EMBL" id="RBXP01000014">
    <property type="protein sequence ID" value="RKT58792.1"/>
    <property type="molecule type" value="Genomic_DNA"/>
</dbReference>
<proteinExistence type="predicted"/>
<comment type="caution">
    <text evidence="2">The sequence shown here is derived from an EMBL/GenBank/DDBJ whole genome shotgun (WGS) entry which is preliminary data.</text>
</comment>